<comment type="caution">
    <text evidence="1">The sequence shown here is derived from an EMBL/GenBank/DDBJ whole genome shotgun (WGS) entry which is preliminary data.</text>
</comment>
<dbReference type="Proteomes" id="UP001066276">
    <property type="component" value="Chromosome 2_1"/>
</dbReference>
<dbReference type="EMBL" id="JANPWB010000003">
    <property type="protein sequence ID" value="KAJ1198205.1"/>
    <property type="molecule type" value="Genomic_DNA"/>
</dbReference>
<organism evidence="1 2">
    <name type="scientific">Pleurodeles waltl</name>
    <name type="common">Iberian ribbed newt</name>
    <dbReference type="NCBI Taxonomy" id="8319"/>
    <lineage>
        <taxon>Eukaryota</taxon>
        <taxon>Metazoa</taxon>
        <taxon>Chordata</taxon>
        <taxon>Craniata</taxon>
        <taxon>Vertebrata</taxon>
        <taxon>Euteleostomi</taxon>
        <taxon>Amphibia</taxon>
        <taxon>Batrachia</taxon>
        <taxon>Caudata</taxon>
        <taxon>Salamandroidea</taxon>
        <taxon>Salamandridae</taxon>
        <taxon>Pleurodelinae</taxon>
        <taxon>Pleurodeles</taxon>
    </lineage>
</organism>
<protein>
    <submittedName>
        <fullName evidence="1">Uncharacterized protein</fullName>
    </submittedName>
</protein>
<name>A0AAV7VBV1_PLEWA</name>
<dbReference type="AlphaFoldDB" id="A0AAV7VBV1"/>
<evidence type="ECO:0000313" key="1">
    <source>
        <dbReference type="EMBL" id="KAJ1198205.1"/>
    </source>
</evidence>
<sequence>MVLPDMTSQVRGAVAPEAATRSQTTLQTLSVPNYQPYVAAAQPKIGDIPTLPLTNMQKTGTRSLLEAQIGRTPQYF</sequence>
<proteinExistence type="predicted"/>
<reference evidence="1" key="1">
    <citation type="journal article" date="2022" name="bioRxiv">
        <title>Sequencing and chromosome-scale assembly of the giantPleurodeles waltlgenome.</title>
        <authorList>
            <person name="Brown T."/>
            <person name="Elewa A."/>
            <person name="Iarovenko S."/>
            <person name="Subramanian E."/>
            <person name="Araus A.J."/>
            <person name="Petzold A."/>
            <person name="Susuki M."/>
            <person name="Suzuki K.-i.T."/>
            <person name="Hayashi T."/>
            <person name="Toyoda A."/>
            <person name="Oliveira C."/>
            <person name="Osipova E."/>
            <person name="Leigh N.D."/>
            <person name="Simon A."/>
            <person name="Yun M.H."/>
        </authorList>
    </citation>
    <scope>NUCLEOTIDE SEQUENCE</scope>
    <source>
        <strain evidence="1">20211129_DDA</strain>
        <tissue evidence="1">Liver</tissue>
    </source>
</reference>
<gene>
    <name evidence="1" type="ORF">NDU88_002049</name>
</gene>
<keyword evidence="2" id="KW-1185">Reference proteome</keyword>
<evidence type="ECO:0000313" key="2">
    <source>
        <dbReference type="Proteomes" id="UP001066276"/>
    </source>
</evidence>
<accession>A0AAV7VBV1</accession>